<feature type="region of interest" description="Disordered" evidence="9">
    <location>
        <begin position="1"/>
        <end position="35"/>
    </location>
</feature>
<dbReference type="PANTHER" id="PTHR19957">
    <property type="entry name" value="SYNTAXIN"/>
    <property type="match status" value="1"/>
</dbReference>
<dbReference type="InterPro" id="IPR000727">
    <property type="entry name" value="T_SNARE_dom"/>
</dbReference>
<dbReference type="Proteomes" id="UP000636800">
    <property type="component" value="Unassembled WGS sequence"/>
</dbReference>
<dbReference type="PROSITE" id="PS50192">
    <property type="entry name" value="T_SNARE"/>
    <property type="match status" value="1"/>
</dbReference>
<evidence type="ECO:0000256" key="5">
    <source>
        <dbReference type="ARBA" id="ARBA00022927"/>
    </source>
</evidence>
<evidence type="ECO:0000256" key="9">
    <source>
        <dbReference type="SAM" id="MobiDB-lite"/>
    </source>
</evidence>
<dbReference type="SUPFAM" id="SSF47661">
    <property type="entry name" value="t-snare proteins"/>
    <property type="match status" value="1"/>
</dbReference>
<dbReference type="GO" id="GO:0005484">
    <property type="term" value="F:SNAP receptor activity"/>
    <property type="evidence" value="ECO:0007669"/>
    <property type="project" value="InterPro"/>
</dbReference>
<proteinExistence type="inferred from homology"/>
<protein>
    <recommendedName>
        <fullName evidence="11">t-SNARE coiled-coil homology domain-containing protein</fullName>
    </recommendedName>
</protein>
<evidence type="ECO:0000256" key="8">
    <source>
        <dbReference type="RuleBase" id="RU003858"/>
    </source>
</evidence>
<dbReference type="GO" id="GO:0000149">
    <property type="term" value="F:SNARE binding"/>
    <property type="evidence" value="ECO:0007669"/>
    <property type="project" value="TreeGrafter"/>
</dbReference>
<dbReference type="InterPro" id="IPR045242">
    <property type="entry name" value="Syntaxin"/>
</dbReference>
<comment type="caution">
    <text evidence="12">The sequence shown here is derived from an EMBL/GenBank/DDBJ whole genome shotgun (WGS) entry which is preliminary data.</text>
</comment>
<dbReference type="SMART" id="SM00503">
    <property type="entry name" value="SynN"/>
    <property type="match status" value="1"/>
</dbReference>
<dbReference type="CDD" id="cd15848">
    <property type="entry name" value="SNARE_syntaxin1-like"/>
    <property type="match status" value="1"/>
</dbReference>
<dbReference type="InterPro" id="IPR006011">
    <property type="entry name" value="Syntaxin_N"/>
</dbReference>
<evidence type="ECO:0000256" key="2">
    <source>
        <dbReference type="ARBA" id="ARBA00009063"/>
    </source>
</evidence>
<keyword evidence="3" id="KW-0813">Transport</keyword>
<dbReference type="Gene3D" id="1.20.58.70">
    <property type="match status" value="1"/>
</dbReference>
<evidence type="ECO:0000313" key="13">
    <source>
        <dbReference type="Proteomes" id="UP000636800"/>
    </source>
</evidence>
<feature type="compositionally biased region" description="Basic and acidic residues" evidence="9">
    <location>
        <begin position="9"/>
        <end position="23"/>
    </location>
</feature>
<keyword evidence="5" id="KW-0653">Protein transport</keyword>
<feature type="domain" description="T-SNARE coiled-coil homology" evidence="11">
    <location>
        <begin position="212"/>
        <end position="274"/>
    </location>
</feature>
<evidence type="ECO:0000256" key="1">
    <source>
        <dbReference type="ARBA" id="ARBA00004521"/>
    </source>
</evidence>
<feature type="transmembrane region" description="Helical" evidence="10">
    <location>
        <begin position="284"/>
        <end position="304"/>
    </location>
</feature>
<organism evidence="12 13">
    <name type="scientific">Vanilla planifolia</name>
    <name type="common">Vanilla</name>
    <dbReference type="NCBI Taxonomy" id="51239"/>
    <lineage>
        <taxon>Eukaryota</taxon>
        <taxon>Viridiplantae</taxon>
        <taxon>Streptophyta</taxon>
        <taxon>Embryophyta</taxon>
        <taxon>Tracheophyta</taxon>
        <taxon>Spermatophyta</taxon>
        <taxon>Magnoliopsida</taxon>
        <taxon>Liliopsida</taxon>
        <taxon>Asparagales</taxon>
        <taxon>Orchidaceae</taxon>
        <taxon>Vanilloideae</taxon>
        <taxon>Vanilleae</taxon>
        <taxon>Vanilla</taxon>
    </lineage>
</organism>
<dbReference type="Pfam" id="PF05739">
    <property type="entry name" value="SNARE"/>
    <property type="match status" value="1"/>
</dbReference>
<dbReference type="GO" id="GO:0005886">
    <property type="term" value="C:plasma membrane"/>
    <property type="evidence" value="ECO:0007669"/>
    <property type="project" value="UniProtKB-SubCell"/>
</dbReference>
<keyword evidence="4 10" id="KW-0812">Transmembrane</keyword>
<dbReference type="AlphaFoldDB" id="A0A835PD97"/>
<keyword evidence="7 10" id="KW-0472">Membrane</keyword>
<evidence type="ECO:0000256" key="4">
    <source>
        <dbReference type="ARBA" id="ARBA00022692"/>
    </source>
</evidence>
<dbReference type="Pfam" id="PF00804">
    <property type="entry name" value="Syntaxin"/>
    <property type="match status" value="1"/>
</dbReference>
<gene>
    <name evidence="12" type="ORF">HPP92_026693</name>
</gene>
<dbReference type="CDD" id="cd00179">
    <property type="entry name" value="SynN"/>
    <property type="match status" value="1"/>
</dbReference>
<dbReference type="FunFam" id="1.20.5.110:FF:000008">
    <property type="entry name" value="Syntaxin 132"/>
    <property type="match status" value="1"/>
</dbReference>
<dbReference type="Gene3D" id="1.20.5.110">
    <property type="match status" value="1"/>
</dbReference>
<dbReference type="PANTHER" id="PTHR19957:SF307">
    <property type="entry name" value="PROTEIN SSO1-RELATED"/>
    <property type="match status" value="1"/>
</dbReference>
<keyword evidence="13" id="KW-1185">Reference proteome</keyword>
<evidence type="ECO:0000259" key="11">
    <source>
        <dbReference type="PROSITE" id="PS50192"/>
    </source>
</evidence>
<keyword evidence="6 10" id="KW-1133">Transmembrane helix</keyword>
<evidence type="ECO:0000256" key="7">
    <source>
        <dbReference type="ARBA" id="ARBA00023136"/>
    </source>
</evidence>
<evidence type="ECO:0000256" key="10">
    <source>
        <dbReference type="SAM" id="Phobius"/>
    </source>
</evidence>
<dbReference type="SMART" id="SM00397">
    <property type="entry name" value="t_SNARE"/>
    <property type="match status" value="1"/>
</dbReference>
<dbReference type="PROSITE" id="PS00914">
    <property type="entry name" value="SYNTAXIN"/>
    <property type="match status" value="1"/>
</dbReference>
<comment type="similarity">
    <text evidence="2 8">Belongs to the syntaxin family.</text>
</comment>
<evidence type="ECO:0000256" key="3">
    <source>
        <dbReference type="ARBA" id="ARBA00022448"/>
    </source>
</evidence>
<dbReference type="GO" id="GO:0006887">
    <property type="term" value="P:exocytosis"/>
    <property type="evidence" value="ECO:0007669"/>
    <property type="project" value="TreeGrafter"/>
</dbReference>
<dbReference type="GO" id="GO:0006886">
    <property type="term" value="P:intracellular protein transport"/>
    <property type="evidence" value="ECO:0007669"/>
    <property type="project" value="InterPro"/>
</dbReference>
<dbReference type="InterPro" id="IPR006012">
    <property type="entry name" value="Syntaxin/epimorphin_CS"/>
</dbReference>
<dbReference type="GO" id="GO:0012505">
    <property type="term" value="C:endomembrane system"/>
    <property type="evidence" value="ECO:0007669"/>
    <property type="project" value="TreeGrafter"/>
</dbReference>
<dbReference type="GO" id="GO:0048278">
    <property type="term" value="P:vesicle docking"/>
    <property type="evidence" value="ECO:0007669"/>
    <property type="project" value="TreeGrafter"/>
</dbReference>
<reference evidence="12 13" key="1">
    <citation type="journal article" date="2020" name="Nat. Food">
        <title>A phased Vanilla planifolia genome enables genetic improvement of flavour and production.</title>
        <authorList>
            <person name="Hasing T."/>
            <person name="Tang H."/>
            <person name="Brym M."/>
            <person name="Khazi F."/>
            <person name="Huang T."/>
            <person name="Chambers A.H."/>
        </authorList>
    </citation>
    <scope>NUCLEOTIDE SEQUENCE [LARGE SCALE GENOMIC DNA]</scope>
    <source>
        <tissue evidence="12">Leaf</tissue>
    </source>
</reference>
<dbReference type="GO" id="GO:0031201">
    <property type="term" value="C:SNARE complex"/>
    <property type="evidence" value="ECO:0007669"/>
    <property type="project" value="TreeGrafter"/>
</dbReference>
<dbReference type="InterPro" id="IPR010989">
    <property type="entry name" value="SNARE"/>
</dbReference>
<name>A0A835PD97_VANPL</name>
<dbReference type="GO" id="GO:0006906">
    <property type="term" value="P:vesicle fusion"/>
    <property type="evidence" value="ECO:0007669"/>
    <property type="project" value="TreeGrafter"/>
</dbReference>
<evidence type="ECO:0000256" key="6">
    <source>
        <dbReference type="ARBA" id="ARBA00022989"/>
    </source>
</evidence>
<accession>A0A835PD97</accession>
<comment type="subcellular location">
    <subcellularLocation>
        <location evidence="1">Cell membrane</location>
        <topology evidence="1">Single-pass type IV membrane protein</topology>
    </subcellularLocation>
</comment>
<dbReference type="EMBL" id="JADCNL010000082">
    <property type="protein sequence ID" value="KAG0450904.1"/>
    <property type="molecule type" value="Genomic_DNA"/>
</dbReference>
<evidence type="ECO:0000313" key="12">
    <source>
        <dbReference type="EMBL" id="KAG0450904.1"/>
    </source>
</evidence>
<sequence>MQAGCRSHPKQESFERIRGRYPGEPDMGSGSGSPAGFADANMDGFFKQVADIEKLIESITCHLHKLQAANEESKHVTKASTMKDIKEQMERDIEEVNKTAFGVKKSLEMLDRDNMANRKKPNCEKGTSVDRSRTAMTVALKKKLKERMAAFQILRQTIHEDYREAVERRVYTVTGTTPTEEMIEHLIETGDGEQVFAKAIQGNGRGQIIDTLEEIQERRDTVIELEKKLIDLQQMFTDMAVLVDAQGDFLDDIEAQVSNTVDHVQKATAVLQETKKLQKNTRKYMCFASLLLLIIITVVLAAIWKKAKISA</sequence>